<dbReference type="GO" id="GO:0016567">
    <property type="term" value="P:protein ubiquitination"/>
    <property type="evidence" value="ECO:0007669"/>
    <property type="project" value="TreeGrafter"/>
</dbReference>
<proteinExistence type="inferred from homology"/>
<dbReference type="InterPro" id="IPR002781">
    <property type="entry name" value="TM_pro_TauE-like"/>
</dbReference>
<keyword evidence="4 7" id="KW-0812">Transmembrane</keyword>
<sequence>MSTKGFIIYLVSSFSIVFLSVVFLTRTSYFKHYATISPPSPNHGSRNDKVWPELKISWRVALVTMIGFLGSAFGTVGGVGGGGIFVPMLTLIVGFDTKSAAALSKYHNLKLCSMIMGASTASVWYNLRVPHPTKEVPILDYDLALLFQPMLMLGITVGVALSVVFPYWLITVLIIILFIGTSSRSFFKGTQMWSEETLLKTEMARQRANFVNSHGELQIDTKYESLIPKEEKSYMNDVEVCGIWYWILFCLQFPIALLVFGYEAVKLYKDHKDRMSTGNPEFICEASIDWTALHILFCALCGILGGTVGGLLGSGGGFILGPLLIEIGVIPQVASATSTFVMMFSSSLSVVEFYLLKRFPIPYALYLIAVSVLAGFWGQFFVRKLMAILKRASIIVFILSGVIFVSAITMGKANQSQLLIYTYGIVGIDKSIEMIHDHEFMGFLDFCRFTLSTEQPHLPQQPWSSKLNYADSVVPRSTQEEASDLFVVFLFANSKCKRYFHNRLKPSKLTWTAMYRKQHKKDIAQEAVKKRRRATRKPYSRSIVGATLEVIQKKRTEKPEVRDAAREAALREIKERIKKTKDEKKAKKAETIQ</sequence>
<comment type="similarity">
    <text evidence="3">Belongs to the 4-toluene sulfonate uptake permease (TSUP) (TC 2.A.102) family.</text>
</comment>
<feature type="domain" description="Large ribosomal subunit protein eL24-related N-terminal" evidence="8">
    <location>
        <begin position="488"/>
        <end position="525"/>
    </location>
</feature>
<dbReference type="Pfam" id="PF01246">
    <property type="entry name" value="Ribosomal_L24e"/>
    <property type="match status" value="1"/>
</dbReference>
<evidence type="ECO:0000256" key="2">
    <source>
        <dbReference type="ARBA" id="ARBA00005647"/>
    </source>
</evidence>
<feature type="transmembrane region" description="Helical" evidence="7">
    <location>
        <begin position="319"/>
        <end position="343"/>
    </location>
</feature>
<evidence type="ECO:0000256" key="4">
    <source>
        <dbReference type="ARBA" id="ARBA00022692"/>
    </source>
</evidence>
<dbReference type="InterPro" id="IPR000988">
    <property type="entry name" value="Ribosomal_eL24-rel_N"/>
</dbReference>
<dbReference type="GO" id="GO:0031464">
    <property type="term" value="C:Cul4A-RING E3 ubiquitin ligase complex"/>
    <property type="evidence" value="ECO:0007669"/>
    <property type="project" value="TreeGrafter"/>
</dbReference>
<evidence type="ECO:0000256" key="1">
    <source>
        <dbReference type="ARBA" id="ARBA00004141"/>
    </source>
</evidence>
<feature type="transmembrane region" description="Helical" evidence="7">
    <location>
        <begin position="394"/>
        <end position="411"/>
    </location>
</feature>
<dbReference type="EMBL" id="QJKJ01012044">
    <property type="protein sequence ID" value="RDX69591.1"/>
    <property type="molecule type" value="Genomic_DNA"/>
</dbReference>
<evidence type="ECO:0000313" key="10">
    <source>
        <dbReference type="Proteomes" id="UP000257109"/>
    </source>
</evidence>
<dbReference type="AlphaFoldDB" id="A0A371EU68"/>
<evidence type="ECO:0000259" key="8">
    <source>
        <dbReference type="Pfam" id="PF01246"/>
    </source>
</evidence>
<dbReference type="Proteomes" id="UP000257109">
    <property type="component" value="Unassembled WGS sequence"/>
</dbReference>
<feature type="transmembrane region" description="Helical" evidence="7">
    <location>
        <begin position="363"/>
        <end position="382"/>
    </location>
</feature>
<organism evidence="9 10">
    <name type="scientific">Mucuna pruriens</name>
    <name type="common">Velvet bean</name>
    <name type="synonym">Dolichos pruriens</name>
    <dbReference type="NCBI Taxonomy" id="157652"/>
    <lineage>
        <taxon>Eukaryota</taxon>
        <taxon>Viridiplantae</taxon>
        <taxon>Streptophyta</taxon>
        <taxon>Embryophyta</taxon>
        <taxon>Tracheophyta</taxon>
        <taxon>Spermatophyta</taxon>
        <taxon>Magnoliopsida</taxon>
        <taxon>eudicotyledons</taxon>
        <taxon>Gunneridae</taxon>
        <taxon>Pentapetalae</taxon>
        <taxon>rosids</taxon>
        <taxon>fabids</taxon>
        <taxon>Fabales</taxon>
        <taxon>Fabaceae</taxon>
        <taxon>Papilionoideae</taxon>
        <taxon>50 kb inversion clade</taxon>
        <taxon>NPAAA clade</taxon>
        <taxon>indigoferoid/millettioid clade</taxon>
        <taxon>Phaseoleae</taxon>
        <taxon>Mucuna</taxon>
    </lineage>
</organism>
<dbReference type="PANTHER" id="PTHR14255">
    <property type="entry name" value="CEREBLON"/>
    <property type="match status" value="1"/>
</dbReference>
<name>A0A371EU68_MUCPR</name>
<comment type="caution">
    <text evidence="9">The sequence shown here is derived from an EMBL/GenBank/DDBJ whole genome shotgun (WGS) entry which is preliminary data.</text>
</comment>
<feature type="non-terminal residue" evidence="9">
    <location>
        <position position="1"/>
    </location>
</feature>
<gene>
    <name evidence="9" type="ORF">CR513_51274</name>
</gene>
<dbReference type="PANTHER" id="PTHR14255:SF5">
    <property type="entry name" value="SULFITE EXPORTER TAUE_SAFE FAMILY PROTEIN 4"/>
    <property type="match status" value="1"/>
</dbReference>
<dbReference type="Pfam" id="PF01925">
    <property type="entry name" value="TauE"/>
    <property type="match status" value="1"/>
</dbReference>
<comment type="subcellular location">
    <subcellularLocation>
        <location evidence="1">Membrane</location>
        <topology evidence="1">Multi-pass membrane protein</topology>
    </subcellularLocation>
</comment>
<protein>
    <submittedName>
        <fullName evidence="9">Sulfite exporter TauE/SafE family protein 4</fullName>
    </submittedName>
</protein>
<comment type="similarity">
    <text evidence="2">Belongs to the eukaryotic ribosomal protein eL24 family.</text>
</comment>
<feature type="non-terminal residue" evidence="9">
    <location>
        <position position="593"/>
    </location>
</feature>
<feature type="transmembrane region" description="Helical" evidence="7">
    <location>
        <begin position="6"/>
        <end position="24"/>
    </location>
</feature>
<evidence type="ECO:0000256" key="3">
    <source>
        <dbReference type="ARBA" id="ARBA00009142"/>
    </source>
</evidence>
<keyword evidence="10" id="KW-1185">Reference proteome</keyword>
<accession>A0A371EU68</accession>
<dbReference type="STRING" id="157652.A0A371EU68"/>
<feature type="transmembrane region" description="Helical" evidence="7">
    <location>
        <begin position="243"/>
        <end position="262"/>
    </location>
</feature>
<evidence type="ECO:0000256" key="7">
    <source>
        <dbReference type="SAM" id="Phobius"/>
    </source>
</evidence>
<feature type="transmembrane region" description="Helical" evidence="7">
    <location>
        <begin position="147"/>
        <end position="179"/>
    </location>
</feature>
<evidence type="ECO:0000313" key="9">
    <source>
        <dbReference type="EMBL" id="RDX69591.1"/>
    </source>
</evidence>
<dbReference type="Gene3D" id="2.30.170.20">
    <property type="entry name" value="Ribosomal protein L24e"/>
    <property type="match status" value="1"/>
</dbReference>
<feature type="transmembrane region" description="Helical" evidence="7">
    <location>
        <begin position="292"/>
        <end position="312"/>
    </location>
</feature>
<keyword evidence="6 7" id="KW-0472">Membrane</keyword>
<dbReference type="Gene3D" id="6.10.250.1270">
    <property type="match status" value="1"/>
</dbReference>
<dbReference type="GO" id="GO:0016020">
    <property type="term" value="C:membrane"/>
    <property type="evidence" value="ECO:0007669"/>
    <property type="project" value="UniProtKB-SubCell"/>
</dbReference>
<dbReference type="OrthoDB" id="434519at2759"/>
<reference evidence="9" key="1">
    <citation type="submission" date="2018-05" db="EMBL/GenBank/DDBJ databases">
        <title>Draft genome of Mucuna pruriens seed.</title>
        <authorList>
            <person name="Nnadi N.E."/>
            <person name="Vos R."/>
            <person name="Hasami M.H."/>
            <person name="Devisetty U.K."/>
            <person name="Aguiy J.C."/>
        </authorList>
    </citation>
    <scope>NUCLEOTIDE SEQUENCE [LARGE SCALE GENOMIC DNA]</scope>
    <source>
        <strain evidence="9">JCA_2017</strain>
    </source>
</reference>
<evidence type="ECO:0000256" key="6">
    <source>
        <dbReference type="ARBA" id="ARBA00023136"/>
    </source>
</evidence>
<evidence type="ECO:0000256" key="5">
    <source>
        <dbReference type="ARBA" id="ARBA00022989"/>
    </source>
</evidence>
<keyword evidence="5 7" id="KW-1133">Transmembrane helix</keyword>
<dbReference type="InterPro" id="IPR038630">
    <property type="entry name" value="L24e/L24_sf"/>
</dbReference>